<dbReference type="InterPro" id="IPR046342">
    <property type="entry name" value="CBS_dom_sf"/>
</dbReference>
<keyword evidence="1 2" id="KW-0129">CBS domain</keyword>
<dbReference type="Pfam" id="PF00571">
    <property type="entry name" value="CBS"/>
    <property type="match status" value="2"/>
</dbReference>
<keyword evidence="5" id="KW-1185">Reference proteome</keyword>
<dbReference type="Gene3D" id="3.10.580.10">
    <property type="entry name" value="CBS-domain"/>
    <property type="match status" value="1"/>
</dbReference>
<feature type="domain" description="CBS" evidence="3">
    <location>
        <begin position="71"/>
        <end position="127"/>
    </location>
</feature>
<dbReference type="InterPro" id="IPR051257">
    <property type="entry name" value="Diverse_CBS-Domain"/>
</dbReference>
<evidence type="ECO:0000259" key="3">
    <source>
        <dbReference type="PROSITE" id="PS51371"/>
    </source>
</evidence>
<dbReference type="SMART" id="SM00116">
    <property type="entry name" value="CBS"/>
    <property type="match status" value="2"/>
</dbReference>
<dbReference type="RefSeq" id="WP_071633806.1">
    <property type="nucleotide sequence ID" value="NZ_MOEC01000035.1"/>
</dbReference>
<proteinExistence type="predicted"/>
<gene>
    <name evidence="4" type="ORF">BLA27_23485</name>
</gene>
<evidence type="ECO:0000313" key="4">
    <source>
        <dbReference type="EMBL" id="OIS91068.1"/>
    </source>
</evidence>
<evidence type="ECO:0000256" key="1">
    <source>
        <dbReference type="ARBA" id="ARBA00023122"/>
    </source>
</evidence>
<dbReference type="AlphaFoldDB" id="A0A1J6HD86"/>
<evidence type="ECO:0000256" key="2">
    <source>
        <dbReference type="PROSITE-ProRule" id="PRU00703"/>
    </source>
</evidence>
<protein>
    <submittedName>
        <fullName evidence="4">Inosine-5-monophosphate dehydrogenase</fullName>
    </submittedName>
</protein>
<dbReference type="OrthoDB" id="9802114at2"/>
<comment type="caution">
    <text evidence="4">The sequence shown here is derived from an EMBL/GenBank/DDBJ whole genome shotgun (WGS) entry which is preliminary data.</text>
</comment>
<sequence length="144" mass="15242">MQVRDMMSADAQVANPQETIQQAARLMASIDAGFLPVGENGHLVGMITDRDIAVRAVALGRGPDTPVRDVMTSDVKYCFMDQEIEDVTANMGEIQVRRLPVLDRNKRLVGVISLGDIALASADGAAGEALAGISRPGGDHTQLG</sequence>
<dbReference type="PANTHER" id="PTHR43080:SF2">
    <property type="entry name" value="CBS DOMAIN-CONTAINING PROTEIN"/>
    <property type="match status" value="1"/>
</dbReference>
<evidence type="ECO:0000313" key="5">
    <source>
        <dbReference type="Proteomes" id="UP000182985"/>
    </source>
</evidence>
<dbReference type="Proteomes" id="UP000182985">
    <property type="component" value="Unassembled WGS sequence"/>
</dbReference>
<dbReference type="SUPFAM" id="SSF54631">
    <property type="entry name" value="CBS-domain pair"/>
    <property type="match status" value="1"/>
</dbReference>
<accession>A0A1J6HD86</accession>
<dbReference type="PANTHER" id="PTHR43080">
    <property type="entry name" value="CBS DOMAIN-CONTAINING PROTEIN CBSX3, MITOCHONDRIAL"/>
    <property type="match status" value="1"/>
</dbReference>
<dbReference type="EMBL" id="MOEC01000035">
    <property type="protein sequence ID" value="OIS91068.1"/>
    <property type="molecule type" value="Genomic_DNA"/>
</dbReference>
<dbReference type="InterPro" id="IPR000644">
    <property type="entry name" value="CBS_dom"/>
</dbReference>
<reference evidence="4 5" key="1">
    <citation type="submission" date="2016-10" db="EMBL/GenBank/DDBJ databases">
        <title>The Draft Genome Sequence of the Potato Rhizosphere Bacteria Ochrobactrum sp. IPA7.2.</title>
        <authorList>
            <person name="Gogoleva N.E."/>
            <person name="Khlopko Y.A."/>
            <person name="Burygin G.L."/>
            <person name="Plotnikov A.O."/>
        </authorList>
    </citation>
    <scope>NUCLEOTIDE SEQUENCE [LARGE SCALE GENOMIC DNA]</scope>
    <source>
        <strain evidence="4 5">IPA7.2</strain>
    </source>
</reference>
<feature type="domain" description="CBS" evidence="3">
    <location>
        <begin position="6"/>
        <end position="65"/>
    </location>
</feature>
<dbReference type="CDD" id="cd04622">
    <property type="entry name" value="CBS_pair_HRP1_like"/>
    <property type="match status" value="1"/>
</dbReference>
<dbReference type="PROSITE" id="PS51371">
    <property type="entry name" value="CBS"/>
    <property type="match status" value="2"/>
</dbReference>
<name>A0A1J6HD86_9HYPH</name>
<organism evidence="4 5">
    <name type="scientific">Brucella cytisi</name>
    <dbReference type="NCBI Taxonomy" id="407152"/>
    <lineage>
        <taxon>Bacteria</taxon>
        <taxon>Pseudomonadati</taxon>
        <taxon>Pseudomonadota</taxon>
        <taxon>Alphaproteobacteria</taxon>
        <taxon>Hyphomicrobiales</taxon>
        <taxon>Brucellaceae</taxon>
        <taxon>Brucella/Ochrobactrum group</taxon>
        <taxon>Brucella</taxon>
    </lineage>
</organism>